<keyword evidence="3" id="KW-0158">Chromosome</keyword>
<evidence type="ECO:0000256" key="1">
    <source>
        <dbReference type="ARBA" id="ARBA00004629"/>
    </source>
</evidence>
<keyword evidence="13" id="KW-1185">Reference proteome</keyword>
<dbReference type="OrthoDB" id="1884855at2759"/>
<dbReference type="GO" id="GO:0000444">
    <property type="term" value="C:MIS12/MIND type complex"/>
    <property type="evidence" value="ECO:0007669"/>
    <property type="project" value="TreeGrafter"/>
</dbReference>
<evidence type="ECO:0000256" key="11">
    <source>
        <dbReference type="SAM" id="MobiDB-lite"/>
    </source>
</evidence>
<proteinExistence type="inferred from homology"/>
<dbReference type="GO" id="GO:0005634">
    <property type="term" value="C:nucleus"/>
    <property type="evidence" value="ECO:0007669"/>
    <property type="project" value="InterPro"/>
</dbReference>
<keyword evidence="5" id="KW-0498">Mitosis</keyword>
<evidence type="ECO:0000313" key="12">
    <source>
        <dbReference type="EMBL" id="KAF5730231.1"/>
    </source>
</evidence>
<organism evidence="12 13">
    <name type="scientific">Tripterygium wilfordii</name>
    <name type="common">Thunder God vine</name>
    <dbReference type="NCBI Taxonomy" id="458696"/>
    <lineage>
        <taxon>Eukaryota</taxon>
        <taxon>Viridiplantae</taxon>
        <taxon>Streptophyta</taxon>
        <taxon>Embryophyta</taxon>
        <taxon>Tracheophyta</taxon>
        <taxon>Spermatophyta</taxon>
        <taxon>Magnoliopsida</taxon>
        <taxon>eudicotyledons</taxon>
        <taxon>Gunneridae</taxon>
        <taxon>Pentapetalae</taxon>
        <taxon>rosids</taxon>
        <taxon>fabids</taxon>
        <taxon>Celastrales</taxon>
        <taxon>Celastraceae</taxon>
        <taxon>Tripterygium</taxon>
    </lineage>
</organism>
<comment type="similarity">
    <text evidence="2">Belongs to the mis12 family.</text>
</comment>
<keyword evidence="7 10" id="KW-0175">Coiled coil</keyword>
<evidence type="ECO:0000256" key="6">
    <source>
        <dbReference type="ARBA" id="ARBA00022838"/>
    </source>
</evidence>
<evidence type="ECO:0000313" key="13">
    <source>
        <dbReference type="Proteomes" id="UP000593562"/>
    </source>
</evidence>
<evidence type="ECO:0000256" key="3">
    <source>
        <dbReference type="ARBA" id="ARBA00022454"/>
    </source>
</evidence>
<evidence type="ECO:0000256" key="2">
    <source>
        <dbReference type="ARBA" id="ARBA00008643"/>
    </source>
</evidence>
<evidence type="ECO:0000256" key="10">
    <source>
        <dbReference type="SAM" id="Coils"/>
    </source>
</evidence>
<keyword evidence="8" id="KW-0131">Cell cycle</keyword>
<keyword evidence="6" id="KW-0995">Kinetochore</keyword>
<name>A0A7J7C7W2_TRIWF</name>
<dbReference type="PANTHER" id="PTHR14527">
    <property type="entry name" value="PROTEIN MIS12 HOMOLOG"/>
    <property type="match status" value="1"/>
</dbReference>
<evidence type="ECO:0000256" key="7">
    <source>
        <dbReference type="ARBA" id="ARBA00023054"/>
    </source>
</evidence>
<dbReference type="EMBL" id="JAAARO010000020">
    <property type="protein sequence ID" value="KAF5730231.1"/>
    <property type="molecule type" value="Genomic_DNA"/>
</dbReference>
<comment type="subcellular location">
    <subcellularLocation>
        <location evidence="1">Chromosome</location>
        <location evidence="1">Centromere</location>
        <location evidence="1">Kinetochore</location>
    </subcellularLocation>
</comment>
<evidence type="ECO:0000256" key="9">
    <source>
        <dbReference type="ARBA" id="ARBA00023328"/>
    </source>
</evidence>
<dbReference type="InterPro" id="IPR008685">
    <property type="entry name" value="Centromere_Mis12"/>
</dbReference>
<dbReference type="GO" id="GO:0051301">
    <property type="term" value="P:cell division"/>
    <property type="evidence" value="ECO:0007669"/>
    <property type="project" value="UniProtKB-KW"/>
</dbReference>
<comment type="caution">
    <text evidence="12">The sequence shown here is derived from an EMBL/GenBank/DDBJ whole genome shotgun (WGS) entry which is preliminary data.</text>
</comment>
<gene>
    <name evidence="12" type="ORF">HS088_TW20G00604</name>
</gene>
<keyword evidence="9" id="KW-0137">Centromere</keyword>
<keyword evidence="4" id="KW-0132">Cell division</keyword>
<dbReference type="Pfam" id="PF05859">
    <property type="entry name" value="Mis12"/>
    <property type="match status" value="1"/>
</dbReference>
<dbReference type="Proteomes" id="UP000593562">
    <property type="component" value="Unassembled WGS sequence"/>
</dbReference>
<dbReference type="GO" id="GO:0051382">
    <property type="term" value="P:kinetochore assembly"/>
    <property type="evidence" value="ECO:0007669"/>
    <property type="project" value="TreeGrafter"/>
</dbReference>
<feature type="region of interest" description="Disordered" evidence="11">
    <location>
        <begin position="196"/>
        <end position="223"/>
    </location>
</feature>
<reference evidence="12 13" key="1">
    <citation type="journal article" date="2020" name="Nat. Commun.">
        <title>Genome of Tripterygium wilfordii and identification of cytochrome P450 involved in triptolide biosynthesis.</title>
        <authorList>
            <person name="Tu L."/>
            <person name="Su P."/>
            <person name="Zhang Z."/>
            <person name="Gao L."/>
            <person name="Wang J."/>
            <person name="Hu T."/>
            <person name="Zhou J."/>
            <person name="Zhang Y."/>
            <person name="Zhao Y."/>
            <person name="Liu Y."/>
            <person name="Song Y."/>
            <person name="Tong Y."/>
            <person name="Lu Y."/>
            <person name="Yang J."/>
            <person name="Xu C."/>
            <person name="Jia M."/>
            <person name="Peters R.J."/>
            <person name="Huang L."/>
            <person name="Gao W."/>
        </authorList>
    </citation>
    <scope>NUCLEOTIDE SEQUENCE [LARGE SCALE GENOMIC DNA]</scope>
    <source>
        <strain evidence="13">cv. XIE 37</strain>
        <tissue evidence="12">Leaf</tissue>
    </source>
</reference>
<protein>
    <submittedName>
        <fullName evidence="12">Uncharacterized protein</fullName>
    </submittedName>
</protein>
<feature type="compositionally biased region" description="Basic and acidic residues" evidence="11">
    <location>
        <begin position="196"/>
        <end position="210"/>
    </location>
</feature>
<evidence type="ECO:0000256" key="8">
    <source>
        <dbReference type="ARBA" id="ARBA00023306"/>
    </source>
</evidence>
<dbReference type="FunCoup" id="A0A7J7C7W2">
    <property type="interactions" value="711"/>
</dbReference>
<dbReference type="AlphaFoldDB" id="A0A7J7C7W2"/>
<accession>A0A7J7C7W2</accession>
<evidence type="ECO:0000256" key="4">
    <source>
        <dbReference type="ARBA" id="ARBA00022618"/>
    </source>
</evidence>
<dbReference type="GO" id="GO:0000070">
    <property type="term" value="P:mitotic sister chromatid segregation"/>
    <property type="evidence" value="ECO:0007669"/>
    <property type="project" value="TreeGrafter"/>
</dbReference>
<sequence>MEGSESEAVFNSLNLNPQLFINETLNTVDDLVDDAFNFYHQQASTLLKTDGSERFDDLRKGVDHIRNMIRWSLDKRLGMWEKYCLHHCFTVPEGFSLHKSSEANGDASLLQDALQDPDLDAQLDSLRAKLMTVREESVDLSRELRALERQSASSDHCTGLVNEVLQLCDENSMHDKFQDMVRAASELRMKMGKLKTRNEDIDHHRTEKIYDPNGDSSTASRGKGLSSLKLEDLQGFLADLENM</sequence>
<feature type="coiled-coil region" evidence="10">
    <location>
        <begin position="123"/>
        <end position="150"/>
    </location>
</feature>
<evidence type="ECO:0000256" key="5">
    <source>
        <dbReference type="ARBA" id="ARBA00022776"/>
    </source>
</evidence>
<dbReference type="PANTHER" id="PTHR14527:SF2">
    <property type="entry name" value="PROTEIN MIS12 HOMOLOG"/>
    <property type="match status" value="1"/>
</dbReference>
<dbReference type="InParanoid" id="A0A7J7C7W2"/>